<name>A0A6C0J881_9ZZZZ</name>
<sequence length="80" mass="9523">MCCFTVNSFVLVPIKSYVNNDITEITILNDDILYEYADKCKKYRTSVLNNRILKQLEKDQIMKRQENEISEIKKKYAKLL</sequence>
<dbReference type="AlphaFoldDB" id="A0A6C0J881"/>
<reference evidence="1" key="1">
    <citation type="journal article" date="2020" name="Nature">
        <title>Giant virus diversity and host interactions through global metagenomics.</title>
        <authorList>
            <person name="Schulz F."/>
            <person name="Roux S."/>
            <person name="Paez-Espino D."/>
            <person name="Jungbluth S."/>
            <person name="Walsh D.A."/>
            <person name="Denef V.J."/>
            <person name="McMahon K.D."/>
            <person name="Konstantinidis K.T."/>
            <person name="Eloe-Fadrosh E.A."/>
            <person name="Kyrpides N.C."/>
            <person name="Woyke T."/>
        </authorList>
    </citation>
    <scope>NUCLEOTIDE SEQUENCE</scope>
    <source>
        <strain evidence="1">GVMAG-M-3300025860-20</strain>
    </source>
</reference>
<organism evidence="1">
    <name type="scientific">viral metagenome</name>
    <dbReference type="NCBI Taxonomy" id="1070528"/>
    <lineage>
        <taxon>unclassified sequences</taxon>
        <taxon>metagenomes</taxon>
        <taxon>organismal metagenomes</taxon>
    </lineage>
</organism>
<proteinExistence type="predicted"/>
<evidence type="ECO:0000313" key="1">
    <source>
        <dbReference type="EMBL" id="QHU00946.1"/>
    </source>
</evidence>
<protein>
    <submittedName>
        <fullName evidence="1">Uncharacterized protein</fullName>
    </submittedName>
</protein>
<dbReference type="EMBL" id="MN740331">
    <property type="protein sequence ID" value="QHU00946.1"/>
    <property type="molecule type" value="Genomic_DNA"/>
</dbReference>
<accession>A0A6C0J881</accession>